<name>A0A1R3KN47_9ROSI</name>
<dbReference type="AlphaFoldDB" id="A0A1R3KN47"/>
<dbReference type="OrthoDB" id="1931061at2759"/>
<gene>
    <name evidence="1" type="ORF">COLO4_06407</name>
</gene>
<comment type="caution">
    <text evidence="1">The sequence shown here is derived from an EMBL/GenBank/DDBJ whole genome shotgun (WGS) entry which is preliminary data.</text>
</comment>
<protein>
    <submittedName>
        <fullName evidence="1">Nucleic acid-binding protein</fullName>
    </submittedName>
</protein>
<organism evidence="1 2">
    <name type="scientific">Corchorus olitorius</name>
    <dbReference type="NCBI Taxonomy" id="93759"/>
    <lineage>
        <taxon>Eukaryota</taxon>
        <taxon>Viridiplantae</taxon>
        <taxon>Streptophyta</taxon>
        <taxon>Embryophyta</taxon>
        <taxon>Tracheophyta</taxon>
        <taxon>Spermatophyta</taxon>
        <taxon>Magnoliopsida</taxon>
        <taxon>eudicotyledons</taxon>
        <taxon>Gunneridae</taxon>
        <taxon>Pentapetalae</taxon>
        <taxon>rosids</taxon>
        <taxon>malvids</taxon>
        <taxon>Malvales</taxon>
        <taxon>Malvaceae</taxon>
        <taxon>Grewioideae</taxon>
        <taxon>Apeibeae</taxon>
        <taxon>Corchorus</taxon>
    </lineage>
</organism>
<dbReference type="PANTHER" id="PTHR47165">
    <property type="entry name" value="OS03G0429900 PROTEIN"/>
    <property type="match status" value="1"/>
</dbReference>
<sequence length="232" mass="26554">MTPVAIALLQKGLVEQKIRLRIVRAWERRTPTTNTLVEAGFLATDRNGDAIHVQIQPMALDIHKHLIIEGSIYMLSNFRVTMPQITFVAVKSEIMLCETRLQQMVDEERFLADIIGKLLIITEEETIHAHRTDRIHKRRRLRILTLHNQVLDISINDKQLDQLNEEELLETVPRPVIIFAGMVVRKAVNGIQLISCFATRLYINPKTYEAAMVNSIYDDVIGPAQLIPADLF</sequence>
<proteinExistence type="predicted"/>
<accession>A0A1R3KN47</accession>
<reference evidence="2" key="1">
    <citation type="submission" date="2013-09" db="EMBL/GenBank/DDBJ databases">
        <title>Corchorus olitorius genome sequencing.</title>
        <authorList>
            <person name="Alam M."/>
            <person name="Haque M.S."/>
            <person name="Islam M.S."/>
            <person name="Emdad E.M."/>
            <person name="Islam M.M."/>
            <person name="Ahmed B."/>
            <person name="Halim A."/>
            <person name="Hossen Q.M.M."/>
            <person name="Hossain M.Z."/>
            <person name="Ahmed R."/>
            <person name="Khan M.M."/>
            <person name="Islam R."/>
            <person name="Rashid M.M."/>
            <person name="Khan S.A."/>
            <person name="Rahman M.S."/>
            <person name="Alam M."/>
            <person name="Yahiya A.S."/>
            <person name="Khan M.S."/>
            <person name="Azam M.S."/>
            <person name="Haque T."/>
            <person name="Lashkar M.Z.H."/>
            <person name="Akhand A.I."/>
            <person name="Morshed G."/>
            <person name="Roy S."/>
            <person name="Uddin K.S."/>
            <person name="Rabeya T."/>
            <person name="Hossain A.S."/>
            <person name="Chowdhury A."/>
            <person name="Snigdha A.R."/>
            <person name="Mortoza M.S."/>
            <person name="Matin S.A."/>
            <person name="Hoque S.M.E."/>
            <person name="Islam M.K."/>
            <person name="Roy D.K."/>
            <person name="Haider R."/>
            <person name="Moosa M.M."/>
            <person name="Elias S.M."/>
            <person name="Hasan A.M."/>
            <person name="Jahan S."/>
            <person name="Shafiuddin M."/>
            <person name="Mahmood N."/>
            <person name="Shommy N.S."/>
        </authorList>
    </citation>
    <scope>NUCLEOTIDE SEQUENCE [LARGE SCALE GENOMIC DNA]</scope>
    <source>
        <strain evidence="2">cv. O-4</strain>
    </source>
</reference>
<keyword evidence="2" id="KW-1185">Reference proteome</keyword>
<dbReference type="EMBL" id="AWUE01012683">
    <property type="protein sequence ID" value="OMP08506.1"/>
    <property type="molecule type" value="Genomic_DNA"/>
</dbReference>
<dbReference type="SUPFAM" id="SSF50249">
    <property type="entry name" value="Nucleic acid-binding proteins"/>
    <property type="match status" value="1"/>
</dbReference>
<dbReference type="Proteomes" id="UP000187203">
    <property type="component" value="Unassembled WGS sequence"/>
</dbReference>
<evidence type="ECO:0000313" key="2">
    <source>
        <dbReference type="Proteomes" id="UP000187203"/>
    </source>
</evidence>
<evidence type="ECO:0000313" key="1">
    <source>
        <dbReference type="EMBL" id="OMP08506.1"/>
    </source>
</evidence>
<dbReference type="InterPro" id="IPR012340">
    <property type="entry name" value="NA-bd_OB-fold"/>
</dbReference>
<dbReference type="Gene3D" id="2.40.50.140">
    <property type="entry name" value="Nucleic acid-binding proteins"/>
    <property type="match status" value="2"/>
</dbReference>
<dbReference type="PANTHER" id="PTHR47165:SF4">
    <property type="entry name" value="OS03G0429900 PROTEIN"/>
    <property type="match status" value="1"/>
</dbReference>